<feature type="compositionally biased region" description="Pro residues" evidence="1">
    <location>
        <begin position="679"/>
        <end position="690"/>
    </location>
</feature>
<dbReference type="EMBL" id="MUAV01000014">
    <property type="protein sequence ID" value="RAP40825.1"/>
    <property type="molecule type" value="Genomic_DNA"/>
</dbReference>
<evidence type="ECO:0000256" key="1">
    <source>
        <dbReference type="SAM" id="MobiDB-lite"/>
    </source>
</evidence>
<dbReference type="Proteomes" id="UP000248659">
    <property type="component" value="Unassembled WGS sequence"/>
</dbReference>
<feature type="region of interest" description="Disordered" evidence="1">
    <location>
        <begin position="665"/>
        <end position="691"/>
    </location>
</feature>
<sequence length="1104" mass="119429">MTDPTTRRAIAHAALSGPFAPARFLYAATDAASRAEALGQLAALCHEVVRGGDILWTMHTAERTQTLKALVRQPDLLARLWRKRPPLKDDAFGRALKACLTGTGPLDADALCPEGDDRQPRLRAAISAAILAQALVPADRRAAVRAFEMELYRRSVELAEAARRKLVLPRALSGRGAERTAALAFMTGGTAPAPAETLAGDPGRLARVMLITGSPGMGKSAFLADLTPRLGGLVPPRWVISFDFDQTTLAHGGPVAWTEEVTRQIGMQAPELDGPLSAARSARALERQSMTGEATISAADLLLEDARAILTEAGPRPFAVVLDTIEEITAQDMRDAFAESPTFTLFYRLLAWLDRLAMLAPEGPGAITAIASGRTAPPVDDRLRALWFDAWLDLAALAAEDARELLALRCPELPEPARAALVAAVGGHPLHLLLTGRHLDGLAAKDRARVIDDLGREGLAGMPAETVLRTLYSRFLDRLRVRGLPEGLDRDAIKALAHPGLLLREVTEPLLAEVIAPAVGVDLSPPGHAAAAFKALGEQVWLVSTEPGGTRIRHRRDVRRVMLPMMLTRPEPAHLRVLDAAIARHEADGLPDEAAYLQALKGETDWLRAHPERAGAVLSLAGEDLEVMRLPVRAILKHFAPQAGALSRTEIDALPPDLAREAREAEDLRSMRQTGARAAPPPRAAGPPETPEASAFQVVFRPRDIRHPPMQNLFPPEDEVAASDPLPRLADWIEPGSDGGAVLNDRRLQDAMELAFDEADFEQVSAMGWDALSRIGQWPDLTRPLPVETPWQDHWLWRLTLVGMIMPPPSGWREIGPFGLIASGEVDAKLIAAEGVDLGAAFYDFDALCQDRPPGLPEVETSPMLQSPSGLRLVRRLTGSTLGRAVLRAATRTDKSFFAVPAHLPLLARDLLDWLARPSDVPRLVSGLVEGHPGKPDFAALAEALAADPGRVETEAERIFAGAAFAPGDTEIRALVRLDGPVPAPVLRLIARGQTPELHRALAAALLNRLPRTRAAACFEPVAVAVPVWPKRAARSLEELVAPRTSEFDRHDRALELIRYTDLCGLLPKLVAEMAARGPAPQLKALKALFDEMDRRWTWPGETG</sequence>
<evidence type="ECO:0008006" key="4">
    <source>
        <dbReference type="Google" id="ProtNLM"/>
    </source>
</evidence>
<dbReference type="SUPFAM" id="SSF52540">
    <property type="entry name" value="P-loop containing nucleoside triphosphate hydrolases"/>
    <property type="match status" value="1"/>
</dbReference>
<accession>A0ABX9DEP9</accession>
<name>A0ABX9DEP9_9RHOB</name>
<keyword evidence="3" id="KW-1185">Reference proteome</keyword>
<dbReference type="InterPro" id="IPR027417">
    <property type="entry name" value="P-loop_NTPase"/>
</dbReference>
<evidence type="ECO:0000313" key="3">
    <source>
        <dbReference type="Proteomes" id="UP000248659"/>
    </source>
</evidence>
<protein>
    <recommendedName>
        <fullName evidence="4">AAA ATPase-like protein</fullName>
    </recommendedName>
</protein>
<evidence type="ECO:0000313" key="2">
    <source>
        <dbReference type="EMBL" id="RAP40825.1"/>
    </source>
</evidence>
<proteinExistence type="predicted"/>
<comment type="caution">
    <text evidence="2">The sequence shown here is derived from an EMBL/GenBank/DDBJ whole genome shotgun (WGS) entry which is preliminary data.</text>
</comment>
<dbReference type="RefSeq" id="WP_112316236.1">
    <property type="nucleotide sequence ID" value="NZ_MUAV01000014.1"/>
</dbReference>
<reference evidence="2 3" key="1">
    <citation type="submission" date="2017-01" db="EMBL/GenBank/DDBJ databases">
        <title>Genome sequence of Rhodovulum viride JA756.</title>
        <authorList>
            <person name="Lakshmi K.V."/>
            <person name="Tushar L.D."/>
            <person name="Sasikala C."/>
            <person name="Venkataramana C."/>
        </authorList>
    </citation>
    <scope>NUCLEOTIDE SEQUENCE [LARGE SCALE GENOMIC DNA]</scope>
    <source>
        <strain evidence="2 3">JA756</strain>
    </source>
</reference>
<gene>
    <name evidence="2" type="ORF">BYZ73_12690</name>
</gene>
<organism evidence="2 3">
    <name type="scientific">Rhodovulum viride</name>
    <dbReference type="NCBI Taxonomy" id="1231134"/>
    <lineage>
        <taxon>Bacteria</taxon>
        <taxon>Pseudomonadati</taxon>
        <taxon>Pseudomonadota</taxon>
        <taxon>Alphaproteobacteria</taxon>
        <taxon>Rhodobacterales</taxon>
        <taxon>Paracoccaceae</taxon>
        <taxon>Rhodovulum</taxon>
    </lineage>
</organism>